<evidence type="ECO:0000256" key="11">
    <source>
        <dbReference type="SAM" id="SignalP"/>
    </source>
</evidence>
<dbReference type="SUPFAM" id="SSF56935">
    <property type="entry name" value="Porins"/>
    <property type="match status" value="1"/>
</dbReference>
<evidence type="ECO:0000256" key="3">
    <source>
        <dbReference type="ARBA" id="ARBA00022448"/>
    </source>
</evidence>
<keyword evidence="10" id="KW-0998">Cell outer membrane</keyword>
<feature type="signal peptide" evidence="11">
    <location>
        <begin position="1"/>
        <end position="24"/>
    </location>
</feature>
<dbReference type="RefSeq" id="WP_084560324.1">
    <property type="nucleotide sequence ID" value="NZ_FRCX01000013.1"/>
</dbReference>
<name>A0A1M7R722_9BURK</name>
<dbReference type="PANTHER" id="PTHR34501">
    <property type="entry name" value="PROTEIN YDDL-RELATED"/>
    <property type="match status" value="1"/>
</dbReference>
<keyword evidence="14" id="KW-1185">Reference proteome</keyword>
<dbReference type="EMBL" id="FRCX01000013">
    <property type="protein sequence ID" value="SHN42074.1"/>
    <property type="molecule type" value="Genomic_DNA"/>
</dbReference>
<evidence type="ECO:0000256" key="8">
    <source>
        <dbReference type="ARBA" id="ARBA00023114"/>
    </source>
</evidence>
<keyword evidence="3" id="KW-0813">Transport</keyword>
<evidence type="ECO:0000256" key="1">
    <source>
        <dbReference type="ARBA" id="ARBA00004571"/>
    </source>
</evidence>
<protein>
    <submittedName>
        <fullName evidence="13">Outer membrane protein (Porin)</fullName>
    </submittedName>
</protein>
<dbReference type="PANTHER" id="PTHR34501:SF9">
    <property type="entry name" value="MAJOR OUTER MEMBRANE PROTEIN P.IA"/>
    <property type="match status" value="1"/>
</dbReference>
<dbReference type="GO" id="GO:0046930">
    <property type="term" value="C:pore complex"/>
    <property type="evidence" value="ECO:0007669"/>
    <property type="project" value="UniProtKB-KW"/>
</dbReference>
<keyword evidence="6 11" id="KW-0732">Signal</keyword>
<dbReference type="GO" id="GO:0034220">
    <property type="term" value="P:monoatomic ion transmembrane transport"/>
    <property type="evidence" value="ECO:0007669"/>
    <property type="project" value="InterPro"/>
</dbReference>
<dbReference type="PRINTS" id="PR00182">
    <property type="entry name" value="ECOLNEIPORIN"/>
</dbReference>
<dbReference type="Proteomes" id="UP000184339">
    <property type="component" value="Unassembled WGS sequence"/>
</dbReference>
<keyword evidence="7" id="KW-0406">Ion transport</keyword>
<keyword evidence="4" id="KW-1134">Transmembrane beta strand</keyword>
<reference evidence="14" key="1">
    <citation type="submission" date="2016-11" db="EMBL/GenBank/DDBJ databases">
        <authorList>
            <person name="Varghese N."/>
            <person name="Submissions S."/>
        </authorList>
    </citation>
    <scope>NUCLEOTIDE SEQUENCE [LARGE SCALE GENOMIC DNA]</scope>
    <source>
        <strain evidence="14">Sac-22</strain>
    </source>
</reference>
<evidence type="ECO:0000256" key="10">
    <source>
        <dbReference type="ARBA" id="ARBA00023237"/>
    </source>
</evidence>
<evidence type="ECO:0000313" key="13">
    <source>
        <dbReference type="EMBL" id="SHN42074.1"/>
    </source>
</evidence>
<comment type="subcellular location">
    <subcellularLocation>
        <location evidence="1">Cell outer membrane</location>
        <topology evidence="1">Multi-pass membrane protein</topology>
    </subcellularLocation>
</comment>
<proteinExistence type="predicted"/>
<evidence type="ECO:0000256" key="5">
    <source>
        <dbReference type="ARBA" id="ARBA00022692"/>
    </source>
</evidence>
<dbReference type="STRING" id="551987.SAMN05192549_113134"/>
<keyword evidence="9" id="KW-0472">Membrane</keyword>
<dbReference type="PRINTS" id="PR00184">
    <property type="entry name" value="NEISSPPORIN"/>
</dbReference>
<dbReference type="InterPro" id="IPR033900">
    <property type="entry name" value="Gram_neg_porin_domain"/>
</dbReference>
<feature type="chain" id="PRO_5012907103" evidence="11">
    <location>
        <begin position="25"/>
        <end position="344"/>
    </location>
</feature>
<evidence type="ECO:0000256" key="4">
    <source>
        <dbReference type="ARBA" id="ARBA00022452"/>
    </source>
</evidence>
<feature type="domain" description="Porin" evidence="12">
    <location>
        <begin position="12"/>
        <end position="314"/>
    </location>
</feature>
<evidence type="ECO:0000259" key="12">
    <source>
        <dbReference type="Pfam" id="PF13609"/>
    </source>
</evidence>
<dbReference type="CDD" id="cd00342">
    <property type="entry name" value="gram_neg_porins"/>
    <property type="match status" value="1"/>
</dbReference>
<accession>A0A1M7R722</accession>
<dbReference type="Gene3D" id="2.40.160.10">
    <property type="entry name" value="Porin"/>
    <property type="match status" value="1"/>
</dbReference>
<dbReference type="AlphaFoldDB" id="A0A1M7R722"/>
<dbReference type="OrthoDB" id="8576858at2"/>
<keyword evidence="8" id="KW-0626">Porin</keyword>
<gene>
    <name evidence="13" type="ORF">SAMN05192549_113134</name>
</gene>
<dbReference type="InterPro" id="IPR050298">
    <property type="entry name" value="Gram-neg_bact_OMP"/>
</dbReference>
<evidence type="ECO:0000256" key="2">
    <source>
        <dbReference type="ARBA" id="ARBA00011233"/>
    </source>
</evidence>
<evidence type="ECO:0000313" key="14">
    <source>
        <dbReference type="Proteomes" id="UP000184339"/>
    </source>
</evidence>
<sequence length="344" mass="38014">MKVKQKGWICTAALACMAAGHAAADNIVISGVIDVNVESLATTREKLTRVSSGGLSQSRLEFSGTEDLGDGNQAFFLHQMQFSADTGVGPTPRESYVGIRGNWGALALGRQNTPSYWIVGYADPGWSGDYSRVSNSVFFYAPWRENNAVSYTTPSVNGFKGRFMATAGNETADHNGRVYSTGVEYRNGPLYLGYVTDRKDIKNISTPKLESSRDNYISAVYRFGGFEPTFIYHTYNGYYAYPPYVGFQTKGWDVQLGARWKIDTTHSVYVSAVSRHDDVGKDLTNGESILLGYSYRFSKRTDAYVNYGRVLTKGSPKVPYPLTFNYSGSGNPERGTQIGLRHSF</sequence>
<dbReference type="InterPro" id="IPR023614">
    <property type="entry name" value="Porin_dom_sf"/>
</dbReference>
<dbReference type="GO" id="GO:0015288">
    <property type="term" value="F:porin activity"/>
    <property type="evidence" value="ECO:0007669"/>
    <property type="project" value="UniProtKB-KW"/>
</dbReference>
<evidence type="ECO:0000256" key="7">
    <source>
        <dbReference type="ARBA" id="ARBA00023065"/>
    </source>
</evidence>
<dbReference type="InterPro" id="IPR001702">
    <property type="entry name" value="Porin_Gram-ve"/>
</dbReference>
<dbReference type="GO" id="GO:0009279">
    <property type="term" value="C:cell outer membrane"/>
    <property type="evidence" value="ECO:0007669"/>
    <property type="project" value="UniProtKB-SubCell"/>
</dbReference>
<comment type="subunit">
    <text evidence="2">Homotrimer.</text>
</comment>
<keyword evidence="5" id="KW-0812">Transmembrane</keyword>
<dbReference type="Pfam" id="PF13609">
    <property type="entry name" value="Porin_4"/>
    <property type="match status" value="1"/>
</dbReference>
<dbReference type="InterPro" id="IPR002299">
    <property type="entry name" value="Porin_Neis"/>
</dbReference>
<evidence type="ECO:0000256" key="9">
    <source>
        <dbReference type="ARBA" id="ARBA00023136"/>
    </source>
</evidence>
<organism evidence="13 14">
    <name type="scientific">Duganella sacchari</name>
    <dbReference type="NCBI Taxonomy" id="551987"/>
    <lineage>
        <taxon>Bacteria</taxon>
        <taxon>Pseudomonadati</taxon>
        <taxon>Pseudomonadota</taxon>
        <taxon>Betaproteobacteria</taxon>
        <taxon>Burkholderiales</taxon>
        <taxon>Oxalobacteraceae</taxon>
        <taxon>Telluria group</taxon>
        <taxon>Duganella</taxon>
    </lineage>
</organism>
<evidence type="ECO:0000256" key="6">
    <source>
        <dbReference type="ARBA" id="ARBA00022729"/>
    </source>
</evidence>